<keyword evidence="3" id="KW-1185">Reference proteome</keyword>
<dbReference type="InterPro" id="IPR018633">
    <property type="entry name" value="DUF2357"/>
</dbReference>
<dbReference type="Proteomes" id="UP000317365">
    <property type="component" value="Chromosome"/>
</dbReference>
<dbReference type="AlphaFoldDB" id="A0A515EMN8"/>
<sequence>MATPVLESAELVFVAADGAARCTLSIYLQGNWRPQADGLAPLLDVPAAQALADGEGQVQLLEGVRYEYALDNAAYRLALAQHYTDTQGIVMQSKAKGRAHCGVLNPGLATGRLPLVLLDQTGAIQSSAFVEVRSRKLSYKADYQHMMQDITAYSVDLLQELRAPSLFKAEPDPGHDAVTLGQRFAFVRALLQNPAFENALHRITTHPHQVWQHEAHERSIARGFKPTGKVLRQLAQGSRRVAVPVSHPLHATLETLPEFVTVNRATPTHDTPENRFVKFALRSFHQFLDTLRARVPDPTKDARLVQEITALCTRLDEALASGVMRQVSEPTFLPLGSPTLQRREGYREVLQAWLQFAMAAKLVWHGGEQVFGAGQRDVATLYEYWVFFKLLDVVAKVFTLSKPSHEALLEPTSDGFGLKLRAGKFVALQGVSTQPGRVLNVQFSYNRSFVATQRPRQAGSWSENLRPDYTLSLWPVEFTADQAELQELMVHVHFDAKYRIDQVAALLREGEHDQEALSQAGEDALSEIKREENRGSYKRADLLKMHAYRDAIRRTQGAYVVYPGVPGDDKRLNAFHEVLPGLGAFALRPGAGTQAIETFMRDVVNHVSDRASAREQHSFHTWQTYESAPPPTAQEQRASYLVLPEKGPTGDSRAKPLRETFVVVGWVKGDAHLQWVESTGKYNFRMGSAVGGLRLSVQVVGATYLLLHGANGVAVPGLFRIEKPEIGPAVHSAAELTAMGYPSAPTQLSYLVYDVVRATEFDSTEWNMAALANKPSNAAQGHPFALSLLDLMLVSRNTGS</sequence>
<dbReference type="EMBL" id="CP036282">
    <property type="protein sequence ID" value="QDL53921.1"/>
    <property type="molecule type" value="Genomic_DNA"/>
</dbReference>
<dbReference type="Pfam" id="PF04411">
    <property type="entry name" value="PDDEXK_7"/>
    <property type="match status" value="1"/>
</dbReference>
<accession>A0A515EMN8</accession>
<gene>
    <name evidence="2" type="ORF">EXZ61_06930</name>
</gene>
<evidence type="ECO:0000259" key="1">
    <source>
        <dbReference type="Pfam" id="PF09823"/>
    </source>
</evidence>
<dbReference type="KEGG" id="rhg:EXZ61_06930"/>
<feature type="domain" description="DUF2357" evidence="1">
    <location>
        <begin position="102"/>
        <end position="353"/>
    </location>
</feature>
<dbReference type="RefSeq" id="WP_142810340.1">
    <property type="nucleotide sequence ID" value="NZ_CP036282.1"/>
</dbReference>
<reference evidence="3" key="1">
    <citation type="submission" date="2019-02" db="EMBL/GenBank/DDBJ databases">
        <title>Complete genome sequence of Rhodoferax sp. Gr-4.</title>
        <authorList>
            <person name="Jin L."/>
        </authorList>
    </citation>
    <scope>NUCLEOTIDE SEQUENCE [LARGE SCALE GENOMIC DNA]</scope>
    <source>
        <strain evidence="3">Gr-4</strain>
    </source>
</reference>
<organism evidence="2 3">
    <name type="scientific">Rhodoferax aquaticus</name>
    <dbReference type="NCBI Taxonomy" id="2527691"/>
    <lineage>
        <taxon>Bacteria</taxon>
        <taxon>Pseudomonadati</taxon>
        <taxon>Pseudomonadota</taxon>
        <taxon>Betaproteobacteria</taxon>
        <taxon>Burkholderiales</taxon>
        <taxon>Comamonadaceae</taxon>
        <taxon>Rhodoferax</taxon>
    </lineage>
</organism>
<protein>
    <submittedName>
        <fullName evidence="2">DUF2357 domain-containing protein</fullName>
    </submittedName>
</protein>
<dbReference type="Pfam" id="PF09823">
    <property type="entry name" value="DUF2357"/>
    <property type="match status" value="1"/>
</dbReference>
<dbReference type="InterPro" id="IPR007505">
    <property type="entry name" value="PDDEXK_7"/>
</dbReference>
<reference evidence="3" key="2">
    <citation type="journal article" date="2020" name="Int. J. Syst. Evol. Microbiol.">
        <title>Genomic insights into a novel species Rhodoferax aquaticus sp. nov., isolated from freshwater.</title>
        <authorList>
            <person name="Li T."/>
            <person name="Zhuo Y."/>
            <person name="Jin C.Z."/>
            <person name="Wu X."/>
            <person name="Ko S.R."/>
            <person name="Jin F.J."/>
            <person name="Ahn C.Y."/>
            <person name="Oh H.M."/>
            <person name="Lee H.G."/>
            <person name="Jin L."/>
        </authorList>
    </citation>
    <scope>NUCLEOTIDE SEQUENCE [LARGE SCALE GENOMIC DNA]</scope>
    <source>
        <strain evidence="3">Gr-4</strain>
    </source>
</reference>
<proteinExistence type="predicted"/>
<name>A0A515EMN8_9BURK</name>
<evidence type="ECO:0000313" key="3">
    <source>
        <dbReference type="Proteomes" id="UP000317365"/>
    </source>
</evidence>
<evidence type="ECO:0000313" key="2">
    <source>
        <dbReference type="EMBL" id="QDL53921.1"/>
    </source>
</evidence>